<dbReference type="EMBL" id="CP002873">
    <property type="protein sequence ID" value="AGA66513.1"/>
    <property type="molecule type" value="Genomic_DNA"/>
</dbReference>
<keyword evidence="3" id="KW-1185">Reference proteome</keyword>
<dbReference type="Proteomes" id="UP000010793">
    <property type="component" value="Chromosome"/>
</dbReference>
<sequence length="346" mass="39309">MKKAKAILLLSGGLDSMLVGAILKRENIDVLAVRFVTGLEYPVIKNELMNIHYDDPAKKAADFLNIPIRFVSLKDKYIDMFLNPKYGYGSSINPCLDCHILMLKTAKKIMEEEGFDFIATGEVKGQRPMSQKSQDLINSIRESGLEGKLLRPLSAKLLPITIAESEGLINRENLYDIYGRSRQVQMELAKEFGIDDYPIPSGGCCSIVDKSYGRRYEELVSHNGREIINMELMQYLAIGRHIRIDNNAKLILGRNENENDALEKRERKNAITFRPNYNKGPFGYLELYGEVENIKEAVLKSANIMGYFSKEDTETLSITVSYANNEKDIIEIDNKKSKETQFTQIL</sequence>
<organism evidence="2 3">
    <name type="scientific">Brachyspira pilosicoli P43/6/78</name>
    <dbReference type="NCBI Taxonomy" id="1042417"/>
    <lineage>
        <taxon>Bacteria</taxon>
        <taxon>Pseudomonadati</taxon>
        <taxon>Spirochaetota</taxon>
        <taxon>Spirochaetia</taxon>
        <taxon>Brachyspirales</taxon>
        <taxon>Brachyspiraceae</taxon>
        <taxon>Brachyspira</taxon>
    </lineage>
</organism>
<accession>A0A3B6VKS4</accession>
<feature type="domain" description="NFACT protein RNA binding" evidence="1">
    <location>
        <begin position="239"/>
        <end position="339"/>
    </location>
</feature>
<proteinExistence type="predicted"/>
<evidence type="ECO:0000313" key="3">
    <source>
        <dbReference type="Proteomes" id="UP000010793"/>
    </source>
</evidence>
<dbReference type="AlphaFoldDB" id="A0A3B6VKS4"/>
<dbReference type="Pfam" id="PF03054">
    <property type="entry name" value="tRNA_Me_trans"/>
    <property type="match status" value="1"/>
</dbReference>
<protein>
    <submittedName>
        <fullName evidence="2">Thiamine biosynthesis protein</fullName>
    </submittedName>
</protein>
<dbReference type="Gene3D" id="3.40.50.620">
    <property type="entry name" value="HUPs"/>
    <property type="match status" value="1"/>
</dbReference>
<evidence type="ECO:0000259" key="1">
    <source>
        <dbReference type="Pfam" id="PF18297"/>
    </source>
</evidence>
<dbReference type="InterPro" id="IPR014729">
    <property type="entry name" value="Rossmann-like_a/b/a_fold"/>
</dbReference>
<dbReference type="InterPro" id="IPR059101">
    <property type="entry name" value="NFACT-R_2"/>
</dbReference>
<name>A0A3B6VKS4_BRAPL</name>
<dbReference type="SUPFAM" id="SSF52402">
    <property type="entry name" value="Adenine nucleotide alpha hydrolases-like"/>
    <property type="match status" value="1"/>
</dbReference>
<evidence type="ECO:0000313" key="2">
    <source>
        <dbReference type="EMBL" id="AGA66513.1"/>
    </source>
</evidence>
<dbReference type="PANTHER" id="PTHR11933:SF6">
    <property type="entry name" value="THIL AANH DOMAIN-CONTAINING PROTEIN"/>
    <property type="match status" value="1"/>
</dbReference>
<reference evidence="2 3" key="1">
    <citation type="journal article" date="2013" name="Genome Announc.">
        <title>Complete Genome Sequence of the Porcine Strain Brachyspira pilosicoli P43/6/78(T.).</title>
        <authorList>
            <person name="Lin C."/>
            <person name="den Bakker H.C."/>
            <person name="Suzuki H."/>
            <person name="Lefebure T."/>
            <person name="Ponnala L."/>
            <person name="Sun Q."/>
            <person name="Stanhope M.J."/>
            <person name="Wiedmann M."/>
            <person name="Duhamel G.E."/>
        </authorList>
    </citation>
    <scope>NUCLEOTIDE SEQUENCE [LARGE SCALE GENOMIC DNA]</scope>
    <source>
        <strain evidence="2 3">P43/6/78</strain>
    </source>
</reference>
<dbReference type="GeneID" id="56440323"/>
<dbReference type="Pfam" id="PF18297">
    <property type="entry name" value="NFACT-R_2"/>
    <property type="match status" value="1"/>
</dbReference>
<dbReference type="PANTHER" id="PTHR11933">
    <property type="entry name" value="TRNA 5-METHYLAMINOMETHYL-2-THIOURIDYLATE -METHYLTRANSFERASE"/>
    <property type="match status" value="1"/>
</dbReference>
<dbReference type="RefSeq" id="WP_013244694.1">
    <property type="nucleotide sequence ID" value="NC_019908.1"/>
</dbReference>
<gene>
    <name evidence="2" type="ORF">BPP43_06365</name>
</gene>
<dbReference type="KEGG" id="bpip:BPP43_06365"/>